<name>A0A1M7N2V9_9BACT</name>
<dbReference type="RefSeq" id="WP_073087759.1">
    <property type="nucleotide sequence ID" value="NZ_FRBL01000016.1"/>
</dbReference>
<feature type="signal peptide" evidence="1">
    <location>
        <begin position="1"/>
        <end position="23"/>
    </location>
</feature>
<reference evidence="2 3" key="1">
    <citation type="submission" date="2016-11" db="EMBL/GenBank/DDBJ databases">
        <authorList>
            <person name="Jaros S."/>
            <person name="Januszkiewicz K."/>
            <person name="Wedrychowicz H."/>
        </authorList>
    </citation>
    <scope>NUCLEOTIDE SEQUENCE [LARGE SCALE GENOMIC DNA]</scope>
    <source>
        <strain evidence="2 3">DSM 27406</strain>
    </source>
</reference>
<evidence type="ECO:0000313" key="3">
    <source>
        <dbReference type="Proteomes" id="UP000184420"/>
    </source>
</evidence>
<protein>
    <submittedName>
        <fullName evidence="2">Type IX secretion system membrane protein, PorP/SprF family</fullName>
    </submittedName>
</protein>
<dbReference type="NCBIfam" id="TIGR03519">
    <property type="entry name" value="T9SS_PorP_fam"/>
    <property type="match status" value="1"/>
</dbReference>
<feature type="chain" id="PRO_5009928328" evidence="1">
    <location>
        <begin position="24"/>
        <end position="334"/>
    </location>
</feature>
<keyword evidence="1" id="KW-0732">Signal</keyword>
<gene>
    <name evidence="2" type="ORF">SAMN05444266_11632</name>
</gene>
<keyword evidence="3" id="KW-1185">Reference proteome</keyword>
<dbReference type="OrthoDB" id="1186563at2"/>
<accession>A0A1M7N2V9</accession>
<organism evidence="2 3">
    <name type="scientific">Chitinophaga jiangningensis</name>
    <dbReference type="NCBI Taxonomy" id="1419482"/>
    <lineage>
        <taxon>Bacteria</taxon>
        <taxon>Pseudomonadati</taxon>
        <taxon>Bacteroidota</taxon>
        <taxon>Chitinophagia</taxon>
        <taxon>Chitinophagales</taxon>
        <taxon>Chitinophagaceae</taxon>
        <taxon>Chitinophaga</taxon>
    </lineage>
</organism>
<dbReference type="InterPro" id="IPR019861">
    <property type="entry name" value="PorP/SprF_Bacteroidetes"/>
</dbReference>
<dbReference type="EMBL" id="FRBL01000016">
    <property type="protein sequence ID" value="SHM97796.1"/>
    <property type="molecule type" value="Genomic_DNA"/>
</dbReference>
<sequence>MRKNFVALFLTLLTILAAPRLMAQTDPHFSQYYVYPAWLNPALTGAFDGDYRVAAIYRTQWGNISPFKTYGIAAEVPTSKNVNFGASVLNQAAGDAGYNYTTGYISAAYTGVKLDASHYHQLTFGLQAGFIQRRFDPAKFTFGEQWNPVTGYNPSNPHTDGFTRTSAGSFDAGAGALYFDGTPGKKYNIYGGFSVMHLTRPTDQFSTNGDARIPMRVTAHAGVKLNIDDRFALTPNVLYLKQGTASEKMIGAYGQYNVALDADVMLGLNYRFEDAFTTHAGFLYKNMMMGISYDITTSDLSKMYRGSNSFEISITFIGRKKVKTPGVDFVCPRL</sequence>
<evidence type="ECO:0000313" key="2">
    <source>
        <dbReference type="EMBL" id="SHM97796.1"/>
    </source>
</evidence>
<dbReference type="AlphaFoldDB" id="A0A1M7N2V9"/>
<dbReference type="Proteomes" id="UP000184420">
    <property type="component" value="Unassembled WGS sequence"/>
</dbReference>
<proteinExistence type="predicted"/>
<evidence type="ECO:0000256" key="1">
    <source>
        <dbReference type="SAM" id="SignalP"/>
    </source>
</evidence>
<dbReference type="Pfam" id="PF11751">
    <property type="entry name" value="PorP_SprF"/>
    <property type="match status" value="1"/>
</dbReference>
<dbReference type="STRING" id="1419482.SAMN05444266_11632"/>